<keyword evidence="3" id="KW-0547">Nucleotide-binding</keyword>
<dbReference type="PANTHER" id="PTHR43085:SF1">
    <property type="entry name" value="PSEUDOURIDINE KINASE-RELATED"/>
    <property type="match status" value="1"/>
</dbReference>
<dbReference type="PANTHER" id="PTHR43085">
    <property type="entry name" value="HEXOKINASE FAMILY MEMBER"/>
    <property type="match status" value="1"/>
</dbReference>
<comment type="caution">
    <text evidence="7">The sequence shown here is derived from an EMBL/GenBank/DDBJ whole genome shotgun (WGS) entry which is preliminary data.</text>
</comment>
<dbReference type="SUPFAM" id="SSF53613">
    <property type="entry name" value="Ribokinase-like"/>
    <property type="match status" value="1"/>
</dbReference>
<gene>
    <name evidence="7" type="ORF">FB555_000146</name>
</gene>
<dbReference type="Pfam" id="PF00294">
    <property type="entry name" value="PfkB"/>
    <property type="match status" value="1"/>
</dbReference>
<protein>
    <submittedName>
        <fullName evidence="7">Fructokinase</fullName>
        <ecNumber evidence="7">2.7.1.4</ecNumber>
    </submittedName>
</protein>
<evidence type="ECO:0000313" key="7">
    <source>
        <dbReference type="EMBL" id="MBA8828075.1"/>
    </source>
</evidence>
<evidence type="ECO:0000313" key="8">
    <source>
        <dbReference type="Proteomes" id="UP000524237"/>
    </source>
</evidence>
<evidence type="ECO:0000256" key="2">
    <source>
        <dbReference type="ARBA" id="ARBA00022679"/>
    </source>
</evidence>
<dbReference type="Gene3D" id="3.40.1190.20">
    <property type="match status" value="1"/>
</dbReference>
<proteinExistence type="inferred from homology"/>
<feature type="domain" description="Carbohydrate kinase PfkB" evidence="6">
    <location>
        <begin position="9"/>
        <end position="312"/>
    </location>
</feature>
<dbReference type="InterPro" id="IPR050306">
    <property type="entry name" value="PfkB_Carbo_kinase"/>
</dbReference>
<dbReference type="CDD" id="cd01167">
    <property type="entry name" value="bac_FRK"/>
    <property type="match status" value="1"/>
</dbReference>
<reference evidence="7 8" key="1">
    <citation type="submission" date="2020-07" db="EMBL/GenBank/DDBJ databases">
        <title>Sequencing the genomes of 1000 actinobacteria strains.</title>
        <authorList>
            <person name="Klenk H.-P."/>
        </authorList>
    </citation>
    <scope>NUCLEOTIDE SEQUENCE [LARGE SCALE GENOMIC DNA]</scope>
    <source>
        <strain evidence="7 8">DSM 23737</strain>
    </source>
</reference>
<dbReference type="InterPro" id="IPR029056">
    <property type="entry name" value="Ribokinase-like"/>
</dbReference>
<dbReference type="RefSeq" id="WP_182483538.1">
    <property type="nucleotide sequence ID" value="NZ_JACGWU010000001.1"/>
</dbReference>
<dbReference type="EC" id="2.7.1.4" evidence="7"/>
<evidence type="ECO:0000256" key="5">
    <source>
        <dbReference type="ARBA" id="ARBA00022840"/>
    </source>
</evidence>
<evidence type="ECO:0000259" key="6">
    <source>
        <dbReference type="Pfam" id="PF00294"/>
    </source>
</evidence>
<sequence length="320" mass="33603">MGGLIVDDRIVVIGEALIDLIQQTDGSYQAKPGGAPANASIALARLGAHVNFAGRMSTDGFGEQLHAWLATETIDLSLVERTADPTTLAVAVLDENGKATYSFYVKGTADWGWTLGAFENLKVTPPCAIVIGSLATAIDPGATVIEHLAASLHSSQSSTVVIDLNIRPGLGFDRHTERLRVDRQIRLAHVVKASDDDLAWLFPEHTLDETAAVWAADGHYVIMTRGADGATLFTPLGETVSVSAPVIALVDTVGAGDSFLGATLYGLQQRGALGRNADALLAAVSVDQWRELLTLAARVGAITCSRAGCNPPTLAELELA</sequence>
<accession>A0A7W3PN65</accession>
<keyword evidence="8" id="KW-1185">Reference proteome</keyword>
<dbReference type="Proteomes" id="UP000524237">
    <property type="component" value="Unassembled WGS sequence"/>
</dbReference>
<dbReference type="PRINTS" id="PR00990">
    <property type="entry name" value="RIBOKINASE"/>
</dbReference>
<dbReference type="InterPro" id="IPR002139">
    <property type="entry name" value="Ribo/fructo_kinase"/>
</dbReference>
<keyword evidence="5" id="KW-0067">ATP-binding</keyword>
<name>A0A7W3PN65_9MICO</name>
<evidence type="ECO:0000256" key="4">
    <source>
        <dbReference type="ARBA" id="ARBA00022777"/>
    </source>
</evidence>
<evidence type="ECO:0000256" key="1">
    <source>
        <dbReference type="ARBA" id="ARBA00010688"/>
    </source>
</evidence>
<organism evidence="7 8">
    <name type="scientific">Alpinimonas psychrophila</name>
    <dbReference type="NCBI Taxonomy" id="748908"/>
    <lineage>
        <taxon>Bacteria</taxon>
        <taxon>Bacillati</taxon>
        <taxon>Actinomycetota</taxon>
        <taxon>Actinomycetes</taxon>
        <taxon>Micrococcales</taxon>
        <taxon>Microbacteriaceae</taxon>
        <taxon>Alpinimonas</taxon>
    </lineage>
</organism>
<dbReference type="AlphaFoldDB" id="A0A7W3PN65"/>
<keyword evidence="2 7" id="KW-0808">Transferase</keyword>
<evidence type="ECO:0000256" key="3">
    <source>
        <dbReference type="ARBA" id="ARBA00022741"/>
    </source>
</evidence>
<keyword evidence="4 7" id="KW-0418">Kinase</keyword>
<dbReference type="EMBL" id="JACGWU010000001">
    <property type="protein sequence ID" value="MBA8828075.1"/>
    <property type="molecule type" value="Genomic_DNA"/>
</dbReference>
<dbReference type="GO" id="GO:0005524">
    <property type="term" value="F:ATP binding"/>
    <property type="evidence" value="ECO:0007669"/>
    <property type="project" value="UniProtKB-KW"/>
</dbReference>
<dbReference type="InterPro" id="IPR011611">
    <property type="entry name" value="PfkB_dom"/>
</dbReference>
<dbReference type="GO" id="GO:0008865">
    <property type="term" value="F:fructokinase activity"/>
    <property type="evidence" value="ECO:0007669"/>
    <property type="project" value="UniProtKB-EC"/>
</dbReference>
<comment type="similarity">
    <text evidence="1">Belongs to the carbohydrate kinase PfkB family.</text>
</comment>